<protein>
    <recommendedName>
        <fullName evidence="4">F-box domain-containing protein</fullName>
    </recommendedName>
</protein>
<evidence type="ECO:0000313" key="3">
    <source>
        <dbReference type="Proteomes" id="UP000008022"/>
    </source>
</evidence>
<dbReference type="CDD" id="cd09917">
    <property type="entry name" value="F-box_SF"/>
    <property type="match status" value="1"/>
</dbReference>
<dbReference type="Gramene" id="ORUFI07G18990.1">
    <property type="protein sequence ID" value="ORUFI07G18990.1"/>
    <property type="gene ID" value="ORUFI07G18990"/>
</dbReference>
<dbReference type="HOGENOM" id="CLU_539055_0_0_1"/>
<evidence type="ECO:0008006" key="4">
    <source>
        <dbReference type="Google" id="ProtNLM"/>
    </source>
</evidence>
<proteinExistence type="predicted"/>
<dbReference type="PANTHER" id="PTHR31264">
    <property type="entry name" value="OS07G0554500 PROTEIN-RELATED"/>
    <property type="match status" value="1"/>
</dbReference>
<dbReference type="PANTHER" id="PTHR31264:SF3">
    <property type="entry name" value="OS07G0554100 PROTEIN"/>
    <property type="match status" value="1"/>
</dbReference>
<dbReference type="InterPro" id="IPR036047">
    <property type="entry name" value="F-box-like_dom_sf"/>
</dbReference>
<dbReference type="AlphaFoldDB" id="A0A0E0Q9R2"/>
<organism evidence="2 3">
    <name type="scientific">Oryza rufipogon</name>
    <name type="common">Brownbeard rice</name>
    <name type="synonym">Asian wild rice</name>
    <dbReference type="NCBI Taxonomy" id="4529"/>
    <lineage>
        <taxon>Eukaryota</taxon>
        <taxon>Viridiplantae</taxon>
        <taxon>Streptophyta</taxon>
        <taxon>Embryophyta</taxon>
        <taxon>Tracheophyta</taxon>
        <taxon>Spermatophyta</taxon>
        <taxon>Magnoliopsida</taxon>
        <taxon>Liliopsida</taxon>
        <taxon>Poales</taxon>
        <taxon>Poaceae</taxon>
        <taxon>BOP clade</taxon>
        <taxon>Oryzoideae</taxon>
        <taxon>Oryzeae</taxon>
        <taxon>Oryzinae</taxon>
        <taxon>Oryza</taxon>
    </lineage>
</organism>
<dbReference type="OMA" id="RGAMEKH"/>
<dbReference type="STRING" id="4529.A0A0E0Q9R2"/>
<evidence type="ECO:0000313" key="2">
    <source>
        <dbReference type="EnsemblPlants" id="ORUFI07G18990.1"/>
    </source>
</evidence>
<accession>A0A0E0Q9R2</accession>
<feature type="region of interest" description="Disordered" evidence="1">
    <location>
        <begin position="462"/>
        <end position="490"/>
    </location>
</feature>
<dbReference type="EnsemblPlants" id="ORUFI07G18990.1">
    <property type="protein sequence ID" value="ORUFI07G18990.1"/>
    <property type="gene ID" value="ORUFI07G18990"/>
</dbReference>
<sequence>MAGDEMASPSPPVAALTNDLIAEIFLRLPTPEDLVRASAACVSFRRLVTTDRSFLRRFRSLHAPPFVGFLDHRGFHPALPPHPSAPVARAVADAADFALSFLPSPAGSWMVRDVRGGRVLVDRDTKAETGGSEKPLVFTEIAVCDPLRRRFLLLPPIPDDLAASVDRPVRVHLDRWCEPFLAPHIEEEEDDTSFKVIWMAQCKAKIIAFVFNSSTGQWLAGASPSTTDLFNGAGLSPPPSSSSPSLVFSSPGRVFSAIVEAGEGMTGIFALRGSVGGTFDLHYSIWGKEGATRREQMEKIIPLDHGYRYYIRGAMEKHLLLARSRGEGEEDTPEEPDLECFSLDVKTLQLEPVCVLKYYSLHSVFTVKETLVEKPSLPVPKANELKIQLKHRYVFPKANNLKNVGFGAVGSWLRSGGEVGSGGESASDGSGGVRRLGGLEAAEVDEPEEERRVVDGAVAAEEVAAGDESAEGDVGGGGAGEVRGRADTEEDLLQELVSEGGKLTRP</sequence>
<dbReference type="SUPFAM" id="SSF81383">
    <property type="entry name" value="F-box domain"/>
    <property type="match status" value="1"/>
</dbReference>
<dbReference type="eggNOG" id="ENOG502R7NU">
    <property type="taxonomic scope" value="Eukaryota"/>
</dbReference>
<keyword evidence="3" id="KW-1185">Reference proteome</keyword>
<reference evidence="3" key="1">
    <citation type="submission" date="2013-06" db="EMBL/GenBank/DDBJ databases">
        <authorList>
            <person name="Zhao Q."/>
        </authorList>
    </citation>
    <scope>NUCLEOTIDE SEQUENCE</scope>
    <source>
        <strain evidence="3">cv. W1943</strain>
    </source>
</reference>
<evidence type="ECO:0000256" key="1">
    <source>
        <dbReference type="SAM" id="MobiDB-lite"/>
    </source>
</evidence>
<dbReference type="Proteomes" id="UP000008022">
    <property type="component" value="Unassembled WGS sequence"/>
</dbReference>
<dbReference type="Gene3D" id="1.20.1280.50">
    <property type="match status" value="1"/>
</dbReference>
<reference evidence="2" key="2">
    <citation type="submission" date="2015-06" db="UniProtKB">
        <authorList>
            <consortium name="EnsemblPlants"/>
        </authorList>
    </citation>
    <scope>IDENTIFICATION</scope>
</reference>
<name>A0A0E0Q9R2_ORYRU</name>